<evidence type="ECO:0000256" key="10">
    <source>
        <dbReference type="PIRSR" id="PIRSR000477-2"/>
    </source>
</evidence>
<organism evidence="12 13">
    <name type="scientific">Caloramator australicus RC3</name>
    <dbReference type="NCBI Taxonomy" id="857293"/>
    <lineage>
        <taxon>Bacteria</taxon>
        <taxon>Bacillati</taxon>
        <taxon>Bacillota</taxon>
        <taxon>Clostridia</taxon>
        <taxon>Eubacteriales</taxon>
        <taxon>Clostridiaceae</taxon>
        <taxon>Caloramator</taxon>
    </lineage>
</organism>
<keyword evidence="6 9" id="KW-0328">Glycosyltransferase</keyword>
<dbReference type="CDD" id="cd09009">
    <property type="entry name" value="PNP-EcPNPII_like"/>
    <property type="match status" value="1"/>
</dbReference>
<feature type="binding site" evidence="10">
    <location>
        <position position="113"/>
    </location>
    <ligand>
        <name>phosphate</name>
        <dbReference type="ChEBI" id="CHEBI:43474"/>
    </ligand>
</feature>
<feature type="binding site" evidence="10">
    <location>
        <position position="61"/>
    </location>
    <ligand>
        <name>phosphate</name>
        <dbReference type="ChEBI" id="CHEBI:43474"/>
    </ligand>
</feature>
<dbReference type="GO" id="GO:0009116">
    <property type="term" value="P:nucleoside metabolic process"/>
    <property type="evidence" value="ECO:0007669"/>
    <property type="project" value="InterPro"/>
</dbReference>
<comment type="catalytic activity">
    <reaction evidence="8">
        <text>a purine 2'-deoxy-D-ribonucleoside + phosphate = a purine nucleobase + 2-deoxy-alpha-D-ribose 1-phosphate</text>
        <dbReference type="Rhea" id="RHEA:36431"/>
        <dbReference type="ChEBI" id="CHEBI:26386"/>
        <dbReference type="ChEBI" id="CHEBI:43474"/>
        <dbReference type="ChEBI" id="CHEBI:57259"/>
        <dbReference type="ChEBI" id="CHEBI:142361"/>
        <dbReference type="EC" id="2.4.2.1"/>
    </reaction>
</comment>
<dbReference type="PANTHER" id="PTHR11904:SF9">
    <property type="entry name" value="PURINE NUCLEOSIDE PHOSPHORYLASE-RELATED"/>
    <property type="match status" value="1"/>
</dbReference>
<evidence type="ECO:0000256" key="5">
    <source>
        <dbReference type="ARBA" id="ARBA00022553"/>
    </source>
</evidence>
<protein>
    <recommendedName>
        <fullName evidence="9">Purine nucleoside phosphorylase</fullName>
        <ecNumber evidence="9">2.4.2.1</ecNumber>
    </recommendedName>
    <alternativeName>
        <fullName evidence="9">Inosine-guanosine phosphorylase</fullName>
    </alternativeName>
</protein>
<proteinExistence type="inferred from homology"/>
<comment type="subunit">
    <text evidence="4">Homotrimer.</text>
</comment>
<dbReference type="Gene3D" id="3.40.50.1580">
    <property type="entry name" value="Nucleoside phosphorylase domain"/>
    <property type="match status" value="1"/>
</dbReference>
<dbReference type="InterPro" id="IPR035994">
    <property type="entry name" value="Nucleoside_phosphorylase_sf"/>
</dbReference>
<dbReference type="Pfam" id="PF01048">
    <property type="entry name" value="PNP_UDP_1"/>
    <property type="match status" value="1"/>
</dbReference>
<dbReference type="STRING" id="857293.CAAU_2332"/>
<sequence length="272" mass="30009">MQELTKIKEAAEFIKSKIPHVPEIAIILGSGLGILADEVEDKIEIPYSDIPNFPVSTVAGHAGKFIFGRLEDKNVLLMNGRFHFYEGYSMKEVTLPIRVFKMLGVKKLIVTNAAGGVNTNFKPGDLMIIKDHINFSMANPLIGRNIEEFGPRFPDMSNPYDKELIEIAKNVSKDIDVPVVEGVYFMLTGPNYETPAEIRAIRKLGGDAVGMSTVPEVIVANHSGIKVLGISCITNMAAGILDQPLNHEEVIETSMKVREKFIKLVRGIVSKM</sequence>
<comment type="caution">
    <text evidence="12">The sequence shown here is derived from an EMBL/GenBank/DDBJ whole genome shotgun (WGS) entry which is preliminary data.</text>
</comment>
<dbReference type="GO" id="GO:0004731">
    <property type="term" value="F:purine-nucleoside phosphorylase activity"/>
    <property type="evidence" value="ECO:0007669"/>
    <property type="project" value="UniProtKB-EC"/>
</dbReference>
<comment type="function">
    <text evidence="1">The purine nucleoside phosphorylases catalyze the phosphorolytic breakdown of the N-glycosidic bond in the beta-(deoxy)ribonucleoside molecules, with the formation of the corresponding free purine bases and pentose-1-phosphate. Cleaves guanosine, inosine, 2'-deoxyguanosine and 2'-deoxyinosine.</text>
</comment>
<dbReference type="Proteomes" id="UP000007652">
    <property type="component" value="Unassembled WGS sequence"/>
</dbReference>
<feature type="domain" description="Nucleoside phosphorylase" evidence="11">
    <location>
        <begin position="23"/>
        <end position="269"/>
    </location>
</feature>
<evidence type="ECO:0000256" key="6">
    <source>
        <dbReference type="ARBA" id="ARBA00022676"/>
    </source>
</evidence>
<evidence type="ECO:0000256" key="9">
    <source>
        <dbReference type="PIRNR" id="PIRNR000477"/>
    </source>
</evidence>
<evidence type="ECO:0000256" key="7">
    <source>
        <dbReference type="ARBA" id="ARBA00022679"/>
    </source>
</evidence>
<gene>
    <name evidence="12" type="ORF">CAAU_2332</name>
</gene>
<dbReference type="NCBIfam" id="TIGR01700">
    <property type="entry name" value="PNPH"/>
    <property type="match status" value="1"/>
</dbReference>
<dbReference type="PANTHER" id="PTHR11904">
    <property type="entry name" value="METHYLTHIOADENOSINE/PURINE NUCLEOSIDE PHOSPHORYLASE"/>
    <property type="match status" value="1"/>
</dbReference>
<keyword evidence="13" id="KW-1185">Reference proteome</keyword>
<reference evidence="12 13" key="1">
    <citation type="journal article" date="2011" name="J. Bacteriol.">
        <title>Draft genome sequence of Caloramator australicus strain RC3T, a thermoanaerobe from the Great Artesian Basin of Australia.</title>
        <authorList>
            <person name="Ogg C.D."/>
            <person name="Patel B.K.C."/>
        </authorList>
    </citation>
    <scope>NUCLEOTIDE SEQUENCE [LARGE SCALE GENOMIC DNA]</scope>
    <source>
        <strain evidence="12 13">RC3</strain>
    </source>
</reference>
<comment type="similarity">
    <text evidence="3 9">Belongs to the PNP/MTAP phosphorylase family.</text>
</comment>
<dbReference type="GO" id="GO:0005737">
    <property type="term" value="C:cytoplasm"/>
    <property type="evidence" value="ECO:0007669"/>
    <property type="project" value="TreeGrafter"/>
</dbReference>
<dbReference type="PROSITE" id="PS01240">
    <property type="entry name" value="PNP_MTAP_2"/>
    <property type="match status" value="1"/>
</dbReference>
<dbReference type="SUPFAM" id="SSF53167">
    <property type="entry name" value="Purine and uridine phosphorylases"/>
    <property type="match status" value="1"/>
</dbReference>
<dbReference type="InterPro" id="IPR018099">
    <property type="entry name" value="Purine_phosphorylase-2_CS"/>
</dbReference>
<dbReference type="RefSeq" id="WP_008909670.1">
    <property type="nucleotide sequence ID" value="NZ_CAKP01000122.1"/>
</dbReference>
<feature type="binding site" evidence="10">
    <location>
        <position position="212"/>
    </location>
    <ligand>
        <name>phosphate</name>
        <dbReference type="ChEBI" id="CHEBI:43474"/>
    </ligand>
</feature>
<dbReference type="OrthoDB" id="1523230at2"/>
<dbReference type="InterPro" id="IPR000845">
    <property type="entry name" value="Nucleoside_phosphorylase_d"/>
</dbReference>
<comment type="pathway">
    <text evidence="2 9">Purine metabolism; purine nucleoside salvage.</text>
</comment>
<accession>I7LHZ9</accession>
<dbReference type="FunFam" id="3.40.50.1580:FF:000010">
    <property type="entry name" value="Purine nucleoside phosphorylase"/>
    <property type="match status" value="1"/>
</dbReference>
<evidence type="ECO:0000256" key="3">
    <source>
        <dbReference type="ARBA" id="ARBA00006751"/>
    </source>
</evidence>
<dbReference type="eggNOG" id="COG0005">
    <property type="taxonomic scope" value="Bacteria"/>
</dbReference>
<name>I7LHZ9_9CLOT</name>
<dbReference type="EC" id="2.4.2.1" evidence="9"/>
<evidence type="ECO:0000256" key="4">
    <source>
        <dbReference type="ARBA" id="ARBA00011233"/>
    </source>
</evidence>
<dbReference type="InterPro" id="IPR011270">
    <property type="entry name" value="Pur_Nuc_Pase_Ino/Guo-sp"/>
</dbReference>
<evidence type="ECO:0000256" key="1">
    <source>
        <dbReference type="ARBA" id="ARBA00002678"/>
    </source>
</evidence>
<evidence type="ECO:0000256" key="8">
    <source>
        <dbReference type="ARBA" id="ARBA00048556"/>
    </source>
</evidence>
<keyword evidence="7 9" id="KW-0808">Transferase</keyword>
<evidence type="ECO:0000313" key="13">
    <source>
        <dbReference type="Proteomes" id="UP000007652"/>
    </source>
</evidence>
<dbReference type="NCBIfam" id="NF006054">
    <property type="entry name" value="PRK08202.1"/>
    <property type="match status" value="1"/>
</dbReference>
<feature type="binding site" evidence="10">
    <location>
        <position position="30"/>
    </location>
    <ligand>
        <name>phosphate</name>
        <dbReference type="ChEBI" id="CHEBI:43474"/>
    </ligand>
</feature>
<dbReference type="UniPathway" id="UPA00606"/>
<evidence type="ECO:0000313" key="12">
    <source>
        <dbReference type="EMBL" id="CCJ34416.1"/>
    </source>
</evidence>
<dbReference type="InterPro" id="IPR011268">
    <property type="entry name" value="Purine_phosphorylase"/>
</dbReference>
<feature type="binding site" evidence="10">
    <location>
        <position position="235"/>
    </location>
    <ligand>
        <name>a purine D-ribonucleoside</name>
        <dbReference type="ChEBI" id="CHEBI:142355"/>
    </ligand>
</feature>
<evidence type="ECO:0000259" key="11">
    <source>
        <dbReference type="Pfam" id="PF01048"/>
    </source>
</evidence>
<dbReference type="EMBL" id="CAKP01000122">
    <property type="protein sequence ID" value="CCJ34416.1"/>
    <property type="molecule type" value="Genomic_DNA"/>
</dbReference>
<feature type="binding site" evidence="10">
    <location>
        <begin position="81"/>
        <end position="83"/>
    </location>
    <ligand>
        <name>phosphate</name>
        <dbReference type="ChEBI" id="CHEBI:43474"/>
    </ligand>
</feature>
<feature type="binding site" evidence="10">
    <location>
        <position position="193"/>
    </location>
    <ligand>
        <name>a purine D-ribonucleoside</name>
        <dbReference type="ChEBI" id="CHEBI:142355"/>
    </ligand>
</feature>
<evidence type="ECO:0000256" key="2">
    <source>
        <dbReference type="ARBA" id="ARBA00005058"/>
    </source>
</evidence>
<keyword evidence="5" id="KW-0597">Phosphoprotein</keyword>
<dbReference type="NCBIfam" id="TIGR01697">
    <property type="entry name" value="PNPH-PUNA-XAPA"/>
    <property type="match status" value="1"/>
</dbReference>
<dbReference type="AlphaFoldDB" id="I7LHZ9"/>
<dbReference type="PIRSF" id="PIRSF000477">
    <property type="entry name" value="PurNPase"/>
    <property type="match status" value="1"/>
</dbReference>